<dbReference type="InterPro" id="IPR050951">
    <property type="entry name" value="Retrovirus_Pol_polyprotein"/>
</dbReference>
<feature type="domain" description="Integrase catalytic" evidence="2">
    <location>
        <begin position="75"/>
        <end position="189"/>
    </location>
</feature>
<feature type="transmembrane region" description="Helical" evidence="1">
    <location>
        <begin position="6"/>
        <end position="28"/>
    </location>
</feature>
<dbReference type="Gene3D" id="3.30.420.10">
    <property type="entry name" value="Ribonuclease H-like superfamily/Ribonuclease H"/>
    <property type="match status" value="1"/>
</dbReference>
<sequence>IWLKLFILLLYFIVLFILARIFEVVIWYETGIYNKLKTILECRGLGYSGLAEKMNVSNLVQKSCKWWREYLLFLPSAKETAETMLNHVFRVHGFPRNILSDRGPQFIAQFWKAFCKLIGATVSLTSGYHPETNGQSERVNQDLEIGLRCLVSRDPSSWSKQLLWVEYAHKTLISSSIGSFPFQCVFGYQPPSFQIQSRR</sequence>
<reference evidence="3" key="1">
    <citation type="submission" date="2025-08" db="UniProtKB">
        <authorList>
            <consortium name="Ensembl"/>
        </authorList>
    </citation>
    <scope>IDENTIFICATION</scope>
</reference>
<dbReference type="GO" id="GO:0003676">
    <property type="term" value="F:nucleic acid binding"/>
    <property type="evidence" value="ECO:0007669"/>
    <property type="project" value="InterPro"/>
</dbReference>
<dbReference type="InterPro" id="IPR012337">
    <property type="entry name" value="RNaseH-like_sf"/>
</dbReference>
<dbReference type="AlphaFoldDB" id="A0A3Q3VMJ6"/>
<dbReference type="Ensembl" id="ENSMMOT00000001827.1">
    <property type="protein sequence ID" value="ENSMMOP00000001793.1"/>
    <property type="gene ID" value="ENSMMOG00000001505.1"/>
</dbReference>
<dbReference type="Proteomes" id="UP000261620">
    <property type="component" value="Unplaced"/>
</dbReference>
<reference evidence="3" key="2">
    <citation type="submission" date="2025-09" db="UniProtKB">
        <authorList>
            <consortium name="Ensembl"/>
        </authorList>
    </citation>
    <scope>IDENTIFICATION</scope>
</reference>
<keyword evidence="1" id="KW-1133">Transmembrane helix</keyword>
<accession>A0A3Q3VMJ6</accession>
<dbReference type="PANTHER" id="PTHR37984:SF5">
    <property type="entry name" value="PROTEIN NYNRIN-LIKE"/>
    <property type="match status" value="1"/>
</dbReference>
<keyword evidence="4" id="KW-1185">Reference proteome</keyword>
<dbReference type="PANTHER" id="PTHR37984">
    <property type="entry name" value="PROTEIN CBG26694"/>
    <property type="match status" value="1"/>
</dbReference>
<dbReference type="InterPro" id="IPR036397">
    <property type="entry name" value="RNaseH_sf"/>
</dbReference>
<dbReference type="OMA" id="CKWWREY"/>
<dbReference type="PROSITE" id="PS50994">
    <property type="entry name" value="INTEGRASE"/>
    <property type="match status" value="1"/>
</dbReference>
<proteinExistence type="predicted"/>
<protein>
    <recommendedName>
        <fullName evidence="2">Integrase catalytic domain-containing protein</fullName>
    </recommendedName>
</protein>
<evidence type="ECO:0000256" key="1">
    <source>
        <dbReference type="SAM" id="Phobius"/>
    </source>
</evidence>
<keyword evidence="1" id="KW-0812">Transmembrane</keyword>
<keyword evidence="1" id="KW-0472">Membrane</keyword>
<dbReference type="InterPro" id="IPR001584">
    <property type="entry name" value="Integrase_cat-core"/>
</dbReference>
<evidence type="ECO:0000259" key="2">
    <source>
        <dbReference type="PROSITE" id="PS50994"/>
    </source>
</evidence>
<evidence type="ECO:0000313" key="4">
    <source>
        <dbReference type="Proteomes" id="UP000261620"/>
    </source>
</evidence>
<organism evidence="3 4">
    <name type="scientific">Mola mola</name>
    <name type="common">Ocean sunfish</name>
    <name type="synonym">Tetraodon mola</name>
    <dbReference type="NCBI Taxonomy" id="94237"/>
    <lineage>
        <taxon>Eukaryota</taxon>
        <taxon>Metazoa</taxon>
        <taxon>Chordata</taxon>
        <taxon>Craniata</taxon>
        <taxon>Vertebrata</taxon>
        <taxon>Euteleostomi</taxon>
        <taxon>Actinopterygii</taxon>
        <taxon>Neopterygii</taxon>
        <taxon>Teleostei</taxon>
        <taxon>Neoteleostei</taxon>
        <taxon>Acanthomorphata</taxon>
        <taxon>Eupercaria</taxon>
        <taxon>Tetraodontiformes</taxon>
        <taxon>Molidae</taxon>
        <taxon>Mola</taxon>
    </lineage>
</organism>
<dbReference type="SUPFAM" id="SSF53098">
    <property type="entry name" value="Ribonuclease H-like"/>
    <property type="match status" value="1"/>
</dbReference>
<dbReference type="GO" id="GO:0015074">
    <property type="term" value="P:DNA integration"/>
    <property type="evidence" value="ECO:0007669"/>
    <property type="project" value="InterPro"/>
</dbReference>
<dbReference type="STRING" id="94237.ENSMMOP00000001793"/>
<name>A0A3Q3VMJ6_MOLML</name>
<evidence type="ECO:0000313" key="3">
    <source>
        <dbReference type="Ensembl" id="ENSMMOP00000001793.1"/>
    </source>
</evidence>